<evidence type="ECO:0000256" key="3">
    <source>
        <dbReference type="ARBA" id="ARBA00022475"/>
    </source>
</evidence>
<keyword evidence="10" id="KW-1185">Reference proteome</keyword>
<proteinExistence type="inferred from homology"/>
<keyword evidence="6 8" id="KW-1133">Transmembrane helix</keyword>
<keyword evidence="5" id="KW-0133">Cell shape</keyword>
<dbReference type="InterPro" id="IPR026034">
    <property type="entry name" value="MreD_proteobac"/>
</dbReference>
<feature type="transmembrane region" description="Helical" evidence="8">
    <location>
        <begin position="109"/>
        <end position="127"/>
    </location>
</feature>
<accession>A0ABT3ZK38</accession>
<keyword evidence="4 8" id="KW-0812">Transmembrane</keyword>
<protein>
    <submittedName>
        <fullName evidence="9">Rod shape-determining protein MreD</fullName>
    </submittedName>
</protein>
<dbReference type="Proteomes" id="UP001082899">
    <property type="component" value="Unassembled WGS sequence"/>
</dbReference>
<sequence>MNPPQYILQPVRPWFIIVSLLIALLLNLLPWGRLPGVPDVLALVLLYWNIHQPRRVGIGVAFLLGIAMDVQDASLLGEHALAYTLLSFGAITLHRRVLPLPRLLQALHLLPLLVGAELVPFLIRVLVTGRFPGWAYLIDGFVEALIWPIVSTLLIAPQKRAVDRDDTRPI</sequence>
<evidence type="ECO:0000256" key="8">
    <source>
        <dbReference type="SAM" id="Phobius"/>
    </source>
</evidence>
<evidence type="ECO:0000256" key="2">
    <source>
        <dbReference type="ARBA" id="ARBA00007776"/>
    </source>
</evidence>
<gene>
    <name evidence="9" type="primary">mreD</name>
    <name evidence="9" type="ORF">OVY01_06550</name>
</gene>
<evidence type="ECO:0000313" key="10">
    <source>
        <dbReference type="Proteomes" id="UP001082899"/>
    </source>
</evidence>
<evidence type="ECO:0000256" key="7">
    <source>
        <dbReference type="ARBA" id="ARBA00023136"/>
    </source>
</evidence>
<organism evidence="9 10">
    <name type="scientific">Robbsia betulipollinis</name>
    <dbReference type="NCBI Taxonomy" id="2981849"/>
    <lineage>
        <taxon>Bacteria</taxon>
        <taxon>Pseudomonadati</taxon>
        <taxon>Pseudomonadota</taxon>
        <taxon>Betaproteobacteria</taxon>
        <taxon>Burkholderiales</taxon>
        <taxon>Burkholderiaceae</taxon>
        <taxon>Robbsia</taxon>
    </lineage>
</organism>
<dbReference type="NCBIfam" id="TIGR03426">
    <property type="entry name" value="shape_MreD"/>
    <property type="match status" value="1"/>
</dbReference>
<evidence type="ECO:0000313" key="9">
    <source>
        <dbReference type="EMBL" id="MCY0386894.1"/>
    </source>
</evidence>
<keyword evidence="3" id="KW-1003">Cell membrane</keyword>
<dbReference type="PANTHER" id="PTHR37484">
    <property type="entry name" value="ROD SHAPE-DETERMINING PROTEIN MRED"/>
    <property type="match status" value="1"/>
</dbReference>
<evidence type="ECO:0000256" key="6">
    <source>
        <dbReference type="ARBA" id="ARBA00022989"/>
    </source>
</evidence>
<feature type="transmembrane region" description="Helical" evidence="8">
    <location>
        <begin position="12"/>
        <end position="29"/>
    </location>
</feature>
<feature type="transmembrane region" description="Helical" evidence="8">
    <location>
        <begin position="133"/>
        <end position="156"/>
    </location>
</feature>
<comment type="subcellular location">
    <subcellularLocation>
        <location evidence="1">Cell membrane</location>
        <topology evidence="1">Multi-pass membrane protein</topology>
    </subcellularLocation>
</comment>
<evidence type="ECO:0000256" key="1">
    <source>
        <dbReference type="ARBA" id="ARBA00004651"/>
    </source>
</evidence>
<evidence type="ECO:0000256" key="4">
    <source>
        <dbReference type="ARBA" id="ARBA00022692"/>
    </source>
</evidence>
<evidence type="ECO:0000256" key="5">
    <source>
        <dbReference type="ARBA" id="ARBA00022960"/>
    </source>
</evidence>
<dbReference type="EMBL" id="JAPMXC010000001">
    <property type="protein sequence ID" value="MCY0386894.1"/>
    <property type="molecule type" value="Genomic_DNA"/>
</dbReference>
<dbReference type="InterPro" id="IPR007227">
    <property type="entry name" value="Cell_shape_determining_MreD"/>
</dbReference>
<dbReference type="PANTHER" id="PTHR37484:SF1">
    <property type="entry name" value="ROD SHAPE-DETERMINING PROTEIN MRED"/>
    <property type="match status" value="1"/>
</dbReference>
<keyword evidence="7 8" id="KW-0472">Membrane</keyword>
<dbReference type="RefSeq" id="WP_267846561.1">
    <property type="nucleotide sequence ID" value="NZ_JAPMXC010000001.1"/>
</dbReference>
<name>A0ABT3ZK38_9BURK</name>
<dbReference type="Pfam" id="PF04093">
    <property type="entry name" value="MreD"/>
    <property type="match status" value="1"/>
</dbReference>
<feature type="transmembrane region" description="Helical" evidence="8">
    <location>
        <begin position="80"/>
        <end position="97"/>
    </location>
</feature>
<comment type="caution">
    <text evidence="9">The sequence shown here is derived from an EMBL/GenBank/DDBJ whole genome shotgun (WGS) entry which is preliminary data.</text>
</comment>
<reference evidence="9" key="1">
    <citation type="submission" date="2022-11" db="EMBL/GenBank/DDBJ databases">
        <title>Robbsia betulipollinis sp. nov., isolated from pollen of birch (Betula pendula).</title>
        <authorList>
            <person name="Shi H."/>
            <person name="Ambika Manirajan B."/>
            <person name="Ratering S."/>
            <person name="Geissler-Plaum R."/>
            <person name="Schnell S."/>
        </authorList>
    </citation>
    <scope>NUCLEOTIDE SEQUENCE</scope>
    <source>
        <strain evidence="9">Bb-Pol-6</strain>
    </source>
</reference>
<comment type="similarity">
    <text evidence="2">Belongs to the MreD family.</text>
</comment>
<dbReference type="PIRSF" id="PIRSF018472">
    <property type="entry name" value="MreD_proteobac"/>
    <property type="match status" value="1"/>
</dbReference>